<comment type="caution">
    <text evidence="4">The sequence shown here is derived from an EMBL/GenBank/DDBJ whole genome shotgun (WGS) entry which is preliminary data.</text>
</comment>
<evidence type="ECO:0000256" key="1">
    <source>
        <dbReference type="ARBA" id="ARBA00023012"/>
    </source>
</evidence>
<feature type="transmembrane region" description="Helical" evidence="2">
    <location>
        <begin position="83"/>
        <end position="108"/>
    </location>
</feature>
<keyword evidence="2" id="KW-0472">Membrane</keyword>
<dbReference type="PANTHER" id="PTHR37299:SF1">
    <property type="entry name" value="STAGE 0 SPORULATION PROTEIN A HOMOLOG"/>
    <property type="match status" value="1"/>
</dbReference>
<proteinExistence type="predicted"/>
<dbReference type="PANTHER" id="PTHR37299">
    <property type="entry name" value="TRANSCRIPTIONAL REGULATOR-RELATED"/>
    <property type="match status" value="1"/>
</dbReference>
<dbReference type="GO" id="GO:0003677">
    <property type="term" value="F:DNA binding"/>
    <property type="evidence" value="ECO:0007669"/>
    <property type="project" value="InterPro"/>
</dbReference>
<keyword evidence="5" id="KW-1185">Reference proteome</keyword>
<feature type="transmembrane region" description="Helical" evidence="2">
    <location>
        <begin position="15"/>
        <end position="33"/>
    </location>
</feature>
<keyword evidence="2" id="KW-1133">Transmembrane helix</keyword>
<dbReference type="GO" id="GO:0000156">
    <property type="term" value="F:phosphorelay response regulator activity"/>
    <property type="evidence" value="ECO:0007669"/>
    <property type="project" value="InterPro"/>
</dbReference>
<feature type="transmembrane region" description="Helical" evidence="2">
    <location>
        <begin position="137"/>
        <end position="154"/>
    </location>
</feature>
<feature type="transmembrane region" description="Helical" evidence="2">
    <location>
        <begin position="53"/>
        <end position="71"/>
    </location>
</feature>
<dbReference type="InterPro" id="IPR012379">
    <property type="entry name" value="LytTR_MHYE"/>
</dbReference>
<dbReference type="Pfam" id="PF04397">
    <property type="entry name" value="LytTR"/>
    <property type="match status" value="1"/>
</dbReference>
<evidence type="ECO:0000313" key="4">
    <source>
        <dbReference type="EMBL" id="MBE8717808.1"/>
    </source>
</evidence>
<name>A0A928YW43_9GAMM</name>
<protein>
    <submittedName>
        <fullName evidence="4">LytTR family transcriptional regulator</fullName>
    </submittedName>
</protein>
<reference evidence="4" key="1">
    <citation type="submission" date="2018-07" db="EMBL/GenBank/DDBJ databases">
        <title>Genome assembly of strain Ka43.</title>
        <authorList>
            <person name="Kukolya J."/>
            <person name="Nagy I."/>
            <person name="Horvath B."/>
            <person name="Toth A."/>
        </authorList>
    </citation>
    <scope>NUCLEOTIDE SEQUENCE</scope>
    <source>
        <strain evidence="4">KB43</strain>
    </source>
</reference>
<dbReference type="PIRSF" id="PIRSF031767">
    <property type="entry name" value="MHYE_LytTR"/>
    <property type="match status" value="1"/>
</dbReference>
<evidence type="ECO:0000313" key="5">
    <source>
        <dbReference type="Proteomes" id="UP000652567"/>
    </source>
</evidence>
<dbReference type="EMBL" id="PRDL01000001">
    <property type="protein sequence ID" value="MBE8717808.1"/>
    <property type="molecule type" value="Genomic_DNA"/>
</dbReference>
<evidence type="ECO:0000256" key="2">
    <source>
        <dbReference type="SAM" id="Phobius"/>
    </source>
</evidence>
<dbReference type="PROSITE" id="PS50930">
    <property type="entry name" value="HTH_LYTTR"/>
    <property type="match status" value="1"/>
</dbReference>
<dbReference type="SMART" id="SM00850">
    <property type="entry name" value="LytTR"/>
    <property type="match status" value="1"/>
</dbReference>
<dbReference type="Gene3D" id="2.40.50.1020">
    <property type="entry name" value="LytTr DNA-binding domain"/>
    <property type="match status" value="1"/>
</dbReference>
<gene>
    <name evidence="4" type="ORF">C4F51_11495</name>
</gene>
<dbReference type="InterPro" id="IPR046947">
    <property type="entry name" value="LytR-like"/>
</dbReference>
<keyword evidence="2" id="KW-0812">Transmembrane</keyword>
<keyword evidence="1" id="KW-0902">Two-component regulatory system</keyword>
<dbReference type="AlphaFoldDB" id="A0A928YW43"/>
<sequence>MAERLKTHFLAHQQWWAPGLLLLWGVLNVLLLASSTLMEARRFGGELDTWKAFCWEASSTFVMLLCIWPVIRLHRWLQTRLLWPQLVVVHALLTVPFSLVHVAGMVMVRKLVYGLMGEHYQFGNVLYEFLYEYRKDAMAYLLVLVAVSGYQFILRRLQGEASYVDESESSSKPLPDRLLVKKLGKEFLVAVADIRWVEASGNYANLHVKDSVYPMRITMARLEALLPSGAFVRVHRSFIVNLGHVSHIQPTDAGDYQLFLNSGEELSLSRRYRDGFKAAMAESG</sequence>
<organism evidence="4 5">
    <name type="scientific">Cellvibrio polysaccharolyticus</name>
    <dbReference type="NCBI Taxonomy" id="2082724"/>
    <lineage>
        <taxon>Bacteria</taxon>
        <taxon>Pseudomonadati</taxon>
        <taxon>Pseudomonadota</taxon>
        <taxon>Gammaproteobacteria</taxon>
        <taxon>Cellvibrionales</taxon>
        <taxon>Cellvibrionaceae</taxon>
        <taxon>Cellvibrio</taxon>
    </lineage>
</organism>
<accession>A0A928YW43</accession>
<feature type="domain" description="HTH LytTR-type" evidence="3">
    <location>
        <begin position="178"/>
        <end position="282"/>
    </location>
</feature>
<evidence type="ECO:0000259" key="3">
    <source>
        <dbReference type="PROSITE" id="PS50930"/>
    </source>
</evidence>
<dbReference type="InterPro" id="IPR007492">
    <property type="entry name" value="LytTR_DNA-bd_dom"/>
</dbReference>
<dbReference type="Proteomes" id="UP000652567">
    <property type="component" value="Unassembled WGS sequence"/>
</dbReference>